<dbReference type="EMBL" id="JAUKVY010000012">
    <property type="protein sequence ID" value="MDO1534118.1"/>
    <property type="molecule type" value="Genomic_DNA"/>
</dbReference>
<dbReference type="Pfam" id="PF07731">
    <property type="entry name" value="Cu-oxidase_2"/>
    <property type="match status" value="1"/>
</dbReference>
<name>A0ABT8S5C7_9BURK</name>
<dbReference type="InterPro" id="IPR008972">
    <property type="entry name" value="Cupredoxin"/>
</dbReference>
<evidence type="ECO:0000313" key="8">
    <source>
        <dbReference type="EMBL" id="MDO1534118.1"/>
    </source>
</evidence>
<keyword evidence="3" id="KW-0560">Oxidoreductase</keyword>
<feature type="domain" description="Plastocyanin-like" evidence="6">
    <location>
        <begin position="217"/>
        <end position="331"/>
    </location>
</feature>
<dbReference type="Gene3D" id="2.60.40.420">
    <property type="entry name" value="Cupredoxins - blue copper proteins"/>
    <property type="match status" value="1"/>
</dbReference>
<comment type="caution">
    <text evidence="8">The sequence shown here is derived from an EMBL/GenBank/DDBJ whole genome shotgun (WGS) entry which is preliminary data.</text>
</comment>
<dbReference type="InterPro" id="IPR011706">
    <property type="entry name" value="Cu-oxidase_C"/>
</dbReference>
<dbReference type="Proteomes" id="UP001169027">
    <property type="component" value="Unassembled WGS sequence"/>
</dbReference>
<evidence type="ECO:0000259" key="7">
    <source>
        <dbReference type="Pfam" id="PF07732"/>
    </source>
</evidence>
<feature type="chain" id="PRO_5045762344" evidence="5">
    <location>
        <begin position="27"/>
        <end position="455"/>
    </location>
</feature>
<dbReference type="CDD" id="cd13860">
    <property type="entry name" value="CuRO_1_2dMco_1"/>
    <property type="match status" value="1"/>
</dbReference>
<dbReference type="InterPro" id="IPR002355">
    <property type="entry name" value="Cu_oxidase_Cu_BS"/>
</dbReference>
<evidence type="ECO:0000256" key="4">
    <source>
        <dbReference type="SAM" id="MobiDB-lite"/>
    </source>
</evidence>
<comment type="subcellular location">
    <subcellularLocation>
        <location evidence="1">Periplasm</location>
    </subcellularLocation>
</comment>
<evidence type="ECO:0000259" key="6">
    <source>
        <dbReference type="Pfam" id="PF07731"/>
    </source>
</evidence>
<feature type="signal peptide" evidence="5">
    <location>
        <begin position="1"/>
        <end position="26"/>
    </location>
</feature>
<proteinExistence type="predicted"/>
<dbReference type="PANTHER" id="PTHR11709">
    <property type="entry name" value="MULTI-COPPER OXIDASE"/>
    <property type="match status" value="1"/>
</dbReference>
<evidence type="ECO:0000256" key="5">
    <source>
        <dbReference type="SAM" id="SignalP"/>
    </source>
</evidence>
<dbReference type="InterPro" id="IPR006311">
    <property type="entry name" value="TAT_signal"/>
</dbReference>
<dbReference type="InterPro" id="IPR045087">
    <property type="entry name" value="Cu-oxidase_fam"/>
</dbReference>
<evidence type="ECO:0000256" key="3">
    <source>
        <dbReference type="ARBA" id="ARBA00023002"/>
    </source>
</evidence>
<reference evidence="8" key="1">
    <citation type="submission" date="2023-06" db="EMBL/GenBank/DDBJ databases">
        <authorList>
            <person name="Jiang Y."/>
            <person name="Liu Q."/>
        </authorList>
    </citation>
    <scope>NUCLEOTIDE SEQUENCE</scope>
    <source>
        <strain evidence="8">CGMCC 1.12090</strain>
    </source>
</reference>
<evidence type="ECO:0000256" key="2">
    <source>
        <dbReference type="ARBA" id="ARBA00022723"/>
    </source>
</evidence>
<dbReference type="SUPFAM" id="SSF49503">
    <property type="entry name" value="Cupredoxins"/>
    <property type="match status" value="2"/>
</dbReference>
<dbReference type="RefSeq" id="WP_301811386.1">
    <property type="nucleotide sequence ID" value="NZ_JAUJZH010000012.1"/>
</dbReference>
<dbReference type="PROSITE" id="PS00080">
    <property type="entry name" value="MULTICOPPER_OXIDASE2"/>
    <property type="match status" value="1"/>
</dbReference>
<keyword evidence="2" id="KW-0479">Metal-binding</keyword>
<sequence>MSNRRNFLRTAGATTLGAAVVSRVSAASLPEAVTQNSPTMQPPPAPNTGRPFNPVVTLNGWSLPWRMRGGVKEFHLVAEPVVRELAPGMKANLWGYNGTSVGPTIEAVEGDRVRIFVTNRLPEPTSVHWHGLLIPSGMDGVTGLTQPAIAPGKTFVYEFALTRSGTFMYHPHADEMLQMAMGMMGMFIVHPKDPSQYKVDRDFVLLLNAYDIDPGAATPKVNTMLDFNLWTWNSRVFPGIDPLVARTGDRVRIRVGNLTMTNHPMHLHGHHFEVTGTDGGWVPPSARWPEVTTDVAVGQMRAFEFNATAGDWAFHCHKSHHTMNAMGHDVPTMVGVDARGVAEKITQLVPDYMHMGDRGMHDMAEMEMPLPDNTLPMMTGSGPFGAIGMGGMFSVVKVRDNQKPGDYKDPGWFKHPAGALAKEYTGDLEQPMRGNAPKADAQTLNARKPAGHQGH</sequence>
<dbReference type="CDD" id="cd04202">
    <property type="entry name" value="CuRO_D2_2dMcoN_like"/>
    <property type="match status" value="1"/>
</dbReference>
<dbReference type="PROSITE" id="PS51318">
    <property type="entry name" value="TAT"/>
    <property type="match status" value="1"/>
</dbReference>
<organism evidence="8 9">
    <name type="scientific">Variovorax ginsengisoli</name>
    <dbReference type="NCBI Taxonomy" id="363844"/>
    <lineage>
        <taxon>Bacteria</taxon>
        <taxon>Pseudomonadati</taxon>
        <taxon>Pseudomonadota</taxon>
        <taxon>Betaproteobacteria</taxon>
        <taxon>Burkholderiales</taxon>
        <taxon>Comamonadaceae</taxon>
        <taxon>Variovorax</taxon>
    </lineage>
</organism>
<feature type="region of interest" description="Disordered" evidence="4">
    <location>
        <begin position="426"/>
        <end position="455"/>
    </location>
</feature>
<evidence type="ECO:0000313" key="9">
    <source>
        <dbReference type="Proteomes" id="UP001169027"/>
    </source>
</evidence>
<keyword evidence="9" id="KW-1185">Reference proteome</keyword>
<gene>
    <name evidence="8" type="ORF">Q2T77_17675</name>
</gene>
<accession>A0ABT8S5C7</accession>
<keyword evidence="5" id="KW-0732">Signal</keyword>
<protein>
    <submittedName>
        <fullName evidence="8">Copper oxidase</fullName>
    </submittedName>
</protein>
<evidence type="ECO:0000256" key="1">
    <source>
        <dbReference type="ARBA" id="ARBA00004418"/>
    </source>
</evidence>
<feature type="domain" description="Plastocyanin-like" evidence="7">
    <location>
        <begin position="87"/>
        <end position="193"/>
    </location>
</feature>
<dbReference type="InterPro" id="IPR011707">
    <property type="entry name" value="Cu-oxidase-like_N"/>
</dbReference>
<dbReference type="Pfam" id="PF07732">
    <property type="entry name" value="Cu-oxidase_3"/>
    <property type="match status" value="1"/>
</dbReference>